<comment type="similarity">
    <text evidence="1">Belongs to the CRISPR-associated protein Cas6/Cse3/CasE family.</text>
</comment>
<dbReference type="InterPro" id="IPR010156">
    <property type="entry name" value="CRISPR-assoc_prot_Cas6"/>
</dbReference>
<dbReference type="PANTHER" id="PTHR36984">
    <property type="entry name" value="CRISPR-ASSOCIATED ENDORIBONUCLEASE CAS6 1"/>
    <property type="match status" value="1"/>
</dbReference>
<proteinExistence type="inferred from homology"/>
<name>A0A7G1I145_9BACT</name>
<dbReference type="Gene3D" id="3.30.70.1890">
    <property type="match status" value="1"/>
</dbReference>
<dbReference type="InterPro" id="IPR049435">
    <property type="entry name" value="Cas_Cas6_C"/>
</dbReference>
<evidence type="ECO:0000313" key="6">
    <source>
        <dbReference type="Proteomes" id="UP000594042"/>
    </source>
</evidence>
<dbReference type="PANTHER" id="PTHR36984:SF1">
    <property type="entry name" value="CRISPR-ASSOCIATED ENDORIBONUCLEASE CAS6 1"/>
    <property type="match status" value="1"/>
</dbReference>
<dbReference type="GO" id="GO:0003723">
    <property type="term" value="F:RNA binding"/>
    <property type="evidence" value="ECO:0007669"/>
    <property type="project" value="UniProtKB-KW"/>
</dbReference>
<feature type="domain" description="CRISPR associated protein Cas6 C-terminal" evidence="4">
    <location>
        <begin position="146"/>
        <end position="261"/>
    </location>
</feature>
<keyword evidence="3" id="KW-0051">Antiviral defense</keyword>
<evidence type="ECO:0000259" key="4">
    <source>
        <dbReference type="Pfam" id="PF01881"/>
    </source>
</evidence>
<dbReference type="Pfam" id="PF01881">
    <property type="entry name" value="Cas_Cas6_C"/>
    <property type="match status" value="1"/>
</dbReference>
<dbReference type="GO" id="GO:0051607">
    <property type="term" value="P:defense response to virus"/>
    <property type="evidence" value="ECO:0007669"/>
    <property type="project" value="UniProtKB-KW"/>
</dbReference>
<keyword evidence="2" id="KW-0694">RNA-binding</keyword>
<dbReference type="GO" id="GO:0016788">
    <property type="term" value="F:hydrolase activity, acting on ester bonds"/>
    <property type="evidence" value="ECO:0007669"/>
    <property type="project" value="InterPro"/>
</dbReference>
<dbReference type="AlphaFoldDB" id="A0A7G1I145"/>
<dbReference type="Proteomes" id="UP000594042">
    <property type="component" value="Chromosome"/>
</dbReference>
<sequence>MQICADMRFKLILSVKPESFGNVLPVSYQYELSSCIHRKLTDNMGLYVEWLQQNGFISDLSSRYRLFSISNFYIPRIKVEVDRLCILARRVQLWISFLPVRGTRELVEQIFLGQDLLIGDRHSKVEFVVDEIMEIEDPDYKQTMDYLSLSPIVFANVRPNRSIEYIGPDSPEYQDILLDTILEKYEYFYRKEFPHNLQFGFELITPPKRKGIFIKRFTPDETKIIGYMYKFRLTLHPTLHRLIYNTGLGEKINLGFGCVEVLK</sequence>
<reference evidence="6" key="1">
    <citation type="submission" date="2020-07" db="EMBL/GenBank/DDBJ databases">
        <title>Complete genome sequencing of Coprobacter sp. strain 2CBH44.</title>
        <authorList>
            <person name="Sakamoto M."/>
            <person name="Murakami T."/>
            <person name="Mori H."/>
        </authorList>
    </citation>
    <scope>NUCLEOTIDE SEQUENCE [LARGE SCALE GENOMIC DNA]</scope>
    <source>
        <strain evidence="6">2CBH44</strain>
    </source>
</reference>
<evidence type="ECO:0000256" key="1">
    <source>
        <dbReference type="ARBA" id="ARBA00005937"/>
    </source>
</evidence>
<organism evidence="5 6">
    <name type="scientific">Coprobacter secundus subsp. similis</name>
    <dbReference type="NCBI Taxonomy" id="2751153"/>
    <lineage>
        <taxon>Bacteria</taxon>
        <taxon>Pseudomonadati</taxon>
        <taxon>Bacteroidota</taxon>
        <taxon>Bacteroidia</taxon>
        <taxon>Bacteroidales</taxon>
        <taxon>Barnesiellaceae</taxon>
        <taxon>Coprobacter</taxon>
    </lineage>
</organism>
<dbReference type="Gene3D" id="3.30.70.1900">
    <property type="match status" value="1"/>
</dbReference>
<dbReference type="EMBL" id="AP023322">
    <property type="protein sequence ID" value="BCI64782.1"/>
    <property type="molecule type" value="Genomic_DNA"/>
</dbReference>
<gene>
    <name evidence="5" type="ORF">Cop2CBH44_31350</name>
</gene>
<dbReference type="NCBIfam" id="TIGR01877">
    <property type="entry name" value="cas_cas6"/>
    <property type="match status" value="1"/>
</dbReference>
<keyword evidence="6" id="KW-1185">Reference proteome</keyword>
<evidence type="ECO:0000313" key="5">
    <source>
        <dbReference type="EMBL" id="BCI64782.1"/>
    </source>
</evidence>
<accession>A0A7G1I145</accession>
<dbReference type="InterPro" id="IPR045747">
    <property type="entry name" value="CRISPR-assoc_prot_Cas6_N_sf"/>
</dbReference>
<protein>
    <recommendedName>
        <fullName evidence="4">CRISPR associated protein Cas6 C-terminal domain-containing protein</fullName>
    </recommendedName>
</protein>
<evidence type="ECO:0000256" key="3">
    <source>
        <dbReference type="ARBA" id="ARBA00023118"/>
    </source>
</evidence>
<dbReference type="CDD" id="cd21140">
    <property type="entry name" value="Cas6_I-like"/>
    <property type="match status" value="1"/>
</dbReference>
<evidence type="ECO:0000256" key="2">
    <source>
        <dbReference type="ARBA" id="ARBA00022884"/>
    </source>
</evidence>
<dbReference type="KEGG" id="copr:Cop2CBH44_31350"/>